<protein>
    <submittedName>
        <fullName evidence="2">Uncharacterized protein</fullName>
    </submittedName>
</protein>
<organism evidence="2 3">
    <name type="scientific">Quercus suber</name>
    <name type="common">Cork oak</name>
    <dbReference type="NCBI Taxonomy" id="58331"/>
    <lineage>
        <taxon>Eukaryota</taxon>
        <taxon>Viridiplantae</taxon>
        <taxon>Streptophyta</taxon>
        <taxon>Embryophyta</taxon>
        <taxon>Tracheophyta</taxon>
        <taxon>Spermatophyta</taxon>
        <taxon>Magnoliopsida</taxon>
        <taxon>eudicotyledons</taxon>
        <taxon>Gunneridae</taxon>
        <taxon>Pentapetalae</taxon>
        <taxon>rosids</taxon>
        <taxon>fabids</taxon>
        <taxon>Fagales</taxon>
        <taxon>Fagaceae</taxon>
        <taxon>Quercus</taxon>
    </lineage>
</organism>
<dbReference type="AlphaFoldDB" id="A0AAW0I6B6"/>
<name>A0AAW0I6B6_QUESU</name>
<reference evidence="2 3" key="1">
    <citation type="journal article" date="2018" name="Sci. Data">
        <title>The draft genome sequence of cork oak.</title>
        <authorList>
            <person name="Ramos A.M."/>
            <person name="Usie A."/>
            <person name="Barbosa P."/>
            <person name="Barros P.M."/>
            <person name="Capote T."/>
            <person name="Chaves I."/>
            <person name="Simoes F."/>
            <person name="Abreu I."/>
            <person name="Carrasquinho I."/>
            <person name="Faro C."/>
            <person name="Guimaraes J.B."/>
            <person name="Mendonca D."/>
            <person name="Nobrega F."/>
            <person name="Rodrigues L."/>
            <person name="Saibo N.J.M."/>
            <person name="Varela M.C."/>
            <person name="Egas C."/>
            <person name="Matos J."/>
            <person name="Miguel C.M."/>
            <person name="Oliveira M.M."/>
            <person name="Ricardo C.P."/>
            <person name="Goncalves S."/>
        </authorList>
    </citation>
    <scope>NUCLEOTIDE SEQUENCE [LARGE SCALE GENOMIC DNA]</scope>
    <source>
        <strain evidence="3">cv. HL8</strain>
    </source>
</reference>
<gene>
    <name evidence="2" type="ORF">CFP56_004112</name>
</gene>
<feature type="non-terminal residue" evidence="2">
    <location>
        <position position="59"/>
    </location>
</feature>
<evidence type="ECO:0000313" key="2">
    <source>
        <dbReference type="EMBL" id="KAK7809744.1"/>
    </source>
</evidence>
<proteinExistence type="predicted"/>
<dbReference type="EMBL" id="PKMF04002336">
    <property type="protein sequence ID" value="KAK7809744.1"/>
    <property type="molecule type" value="Genomic_DNA"/>
</dbReference>
<feature type="non-terminal residue" evidence="2">
    <location>
        <position position="1"/>
    </location>
</feature>
<comment type="caution">
    <text evidence="2">The sequence shown here is derived from an EMBL/GenBank/DDBJ whole genome shotgun (WGS) entry which is preliminary data.</text>
</comment>
<feature type="compositionally biased region" description="Polar residues" evidence="1">
    <location>
        <begin position="30"/>
        <end position="59"/>
    </location>
</feature>
<sequence length="59" mass="6825">VCSPLEDHESYNISYQFKKKINSEPPHQAPSENEVNSRPSESCIFAQTKSTLTHNYRRT</sequence>
<evidence type="ECO:0000313" key="3">
    <source>
        <dbReference type="Proteomes" id="UP000237347"/>
    </source>
</evidence>
<dbReference type="Proteomes" id="UP000237347">
    <property type="component" value="Unassembled WGS sequence"/>
</dbReference>
<evidence type="ECO:0000256" key="1">
    <source>
        <dbReference type="SAM" id="MobiDB-lite"/>
    </source>
</evidence>
<accession>A0AAW0I6B6</accession>
<keyword evidence="3" id="KW-1185">Reference proteome</keyword>
<feature type="region of interest" description="Disordered" evidence="1">
    <location>
        <begin position="22"/>
        <end position="59"/>
    </location>
</feature>